<dbReference type="WBParaSite" id="jg24881">
    <property type="protein sequence ID" value="jg24881"/>
    <property type="gene ID" value="jg24881"/>
</dbReference>
<evidence type="ECO:0000313" key="2">
    <source>
        <dbReference type="WBParaSite" id="jg24881"/>
    </source>
</evidence>
<dbReference type="AlphaFoldDB" id="A0A915DZL9"/>
<name>A0A915DZL9_9BILA</name>
<organism evidence="1 2">
    <name type="scientific">Ditylenchus dipsaci</name>
    <dbReference type="NCBI Taxonomy" id="166011"/>
    <lineage>
        <taxon>Eukaryota</taxon>
        <taxon>Metazoa</taxon>
        <taxon>Ecdysozoa</taxon>
        <taxon>Nematoda</taxon>
        <taxon>Chromadorea</taxon>
        <taxon>Rhabditida</taxon>
        <taxon>Tylenchina</taxon>
        <taxon>Tylenchomorpha</taxon>
        <taxon>Sphaerularioidea</taxon>
        <taxon>Anguinidae</taxon>
        <taxon>Anguininae</taxon>
        <taxon>Ditylenchus</taxon>
    </lineage>
</organism>
<sequence>MNPFNPNAAPFQPGMMYQQSQQSQNTYANSAAQPIHLMDKTGELLAPTELSPIIHWIQQRAQLFVQQLPTTTATSATTASPVIQFSSCSWCWLLCNGSNPGGPNLVHQPPAGLSYQRSNGYQQQNGQVVANHPPPASCSTYYSSAYNTQANQPFIQEQGMDQFSGQPTFNNQMDGMGYETMVNVVAGVVTEGPEVGAHPIHLSHDLLTKMQNNPNGSSLFEIQIGLEQLIYESQEFDTWASAICDRLTSQDFTKDDQLLACSIIVQMAVLIADFLEEFSYSNSNFMEVVHVKHLLQFLAELYDKIEVNKAKSLQLSSLLGEQIKTLLKEKCDPSNESITALIKAVVQALSNQWESPHRTELLIQPDFILKCDDNWTDGNPLSEEECAFLDDNYDAYDNSPAGSWNGNGALEEDEVLEDYEKFLQATAIRAAEKALEKISFDDDDDYETYGSPNFFRSHPHGSEGAWKRK</sequence>
<accession>A0A915DZL9</accession>
<evidence type="ECO:0000313" key="1">
    <source>
        <dbReference type="Proteomes" id="UP000887574"/>
    </source>
</evidence>
<proteinExistence type="predicted"/>
<reference evidence="2" key="1">
    <citation type="submission" date="2022-11" db="UniProtKB">
        <authorList>
            <consortium name="WormBaseParasite"/>
        </authorList>
    </citation>
    <scope>IDENTIFICATION</scope>
</reference>
<keyword evidence="1" id="KW-1185">Reference proteome</keyword>
<protein>
    <submittedName>
        <fullName evidence="2">Uncharacterized protein</fullName>
    </submittedName>
</protein>
<dbReference type="Proteomes" id="UP000887574">
    <property type="component" value="Unplaced"/>
</dbReference>